<keyword evidence="4 8" id="KW-0732">Signal</keyword>
<dbReference type="RefSeq" id="WP_078929007.1">
    <property type="nucleotide sequence ID" value="NZ_FUXX01000027.1"/>
</dbReference>
<dbReference type="PANTHER" id="PTHR42953:SF3">
    <property type="entry name" value="HIGH-AFFINITY ZINC UPTAKE SYSTEM PROTEIN ZNUA"/>
    <property type="match status" value="1"/>
</dbReference>
<dbReference type="GO" id="GO:0006829">
    <property type="term" value="P:zinc ion transport"/>
    <property type="evidence" value="ECO:0007669"/>
    <property type="project" value="UniProtKB-KW"/>
</dbReference>
<evidence type="ECO:0000256" key="8">
    <source>
        <dbReference type="SAM" id="SignalP"/>
    </source>
</evidence>
<evidence type="ECO:0000256" key="3">
    <source>
        <dbReference type="ARBA" id="ARBA00022448"/>
    </source>
</evidence>
<organism evidence="9 10">
    <name type="scientific">Succinivibrio dextrinosolvens DSM 3072</name>
    <dbReference type="NCBI Taxonomy" id="1123324"/>
    <lineage>
        <taxon>Bacteria</taxon>
        <taxon>Pseudomonadati</taxon>
        <taxon>Pseudomonadota</taxon>
        <taxon>Gammaproteobacteria</taxon>
        <taxon>Aeromonadales</taxon>
        <taxon>Succinivibrionaceae</taxon>
        <taxon>Succinivibrio</taxon>
    </lineage>
</organism>
<dbReference type="EMBL" id="FUXX01000027">
    <property type="protein sequence ID" value="SKA64901.1"/>
    <property type="molecule type" value="Genomic_DNA"/>
</dbReference>
<feature type="chain" id="PRO_5010575756" description="High-affinity zinc uptake system protein ZnuA" evidence="8">
    <location>
        <begin position="28"/>
        <end position="316"/>
    </location>
</feature>
<dbReference type="GO" id="GO:0046872">
    <property type="term" value="F:metal ion binding"/>
    <property type="evidence" value="ECO:0007669"/>
    <property type="project" value="InterPro"/>
</dbReference>
<dbReference type="PANTHER" id="PTHR42953">
    <property type="entry name" value="HIGH-AFFINITY ZINC UPTAKE SYSTEM PROTEIN ZNUA-RELATED"/>
    <property type="match status" value="1"/>
</dbReference>
<keyword evidence="5" id="KW-0406">Ion transport</keyword>
<dbReference type="Gene3D" id="3.40.50.1980">
    <property type="entry name" value="Nitrogenase molybdenum iron protein domain"/>
    <property type="match status" value="2"/>
</dbReference>
<dbReference type="Pfam" id="PF01297">
    <property type="entry name" value="ZnuA"/>
    <property type="match status" value="1"/>
</dbReference>
<gene>
    <name evidence="9" type="ORF">SAMN02745213_01592</name>
</gene>
<dbReference type="Proteomes" id="UP000242432">
    <property type="component" value="Unassembled WGS sequence"/>
</dbReference>
<dbReference type="AlphaFoldDB" id="A0A1T4VK03"/>
<dbReference type="PRINTS" id="PR00690">
    <property type="entry name" value="ADHESNFAMILY"/>
</dbReference>
<dbReference type="InterPro" id="IPR006127">
    <property type="entry name" value="ZnuA-like"/>
</dbReference>
<name>A0A1T4VK03_9GAMM</name>
<sequence length="316" mass="35925">MFFKKLKSVLAITSGLMILAWSPEVLSKELNIIATNFPQYDFVKNIIKDKGNVTMLLKIGAEAHSYEPTPKDLIAIENSDLFVFNGGENDEWIENFLKDNLDKLNTFAFTKEVDLRDEEEIEGMQPEAEEKEHEHEDGEEHEFDEHVWTSPKNDVVILNKLCQTIVKLDPENKEFYEKNAAEYISRFNGLDKKYSEIISGSKNKTLIFGDRFPLLYFVKDYGLNYYAAFKGCSNETEVSASTIKFLIDKAEQLKSPVIFKIELSSDNIASTIAESVGAKVMTFNTGHNITVEKFKANRTMADLFNDNLPALKAALN</sequence>
<evidence type="ECO:0000256" key="5">
    <source>
        <dbReference type="ARBA" id="ARBA00022906"/>
    </source>
</evidence>
<feature type="compositionally biased region" description="Basic and acidic residues" evidence="7">
    <location>
        <begin position="128"/>
        <end position="145"/>
    </location>
</feature>
<evidence type="ECO:0000313" key="9">
    <source>
        <dbReference type="EMBL" id="SKA64901.1"/>
    </source>
</evidence>
<comment type="similarity">
    <text evidence="1 6">Belongs to the bacterial solute-binding protein 9 family.</text>
</comment>
<keyword evidence="5" id="KW-0862">Zinc</keyword>
<keyword evidence="5" id="KW-0864">Zinc transport</keyword>
<dbReference type="GO" id="GO:0007155">
    <property type="term" value="P:cell adhesion"/>
    <property type="evidence" value="ECO:0007669"/>
    <property type="project" value="InterPro"/>
</dbReference>
<evidence type="ECO:0000256" key="1">
    <source>
        <dbReference type="ARBA" id="ARBA00011028"/>
    </source>
</evidence>
<dbReference type="InterPro" id="IPR050492">
    <property type="entry name" value="Bact_metal-bind_prot9"/>
</dbReference>
<keyword evidence="10" id="KW-1185">Reference proteome</keyword>
<dbReference type="STRING" id="83771.SAMN02910357_00304"/>
<evidence type="ECO:0000256" key="4">
    <source>
        <dbReference type="ARBA" id="ARBA00022729"/>
    </source>
</evidence>
<evidence type="ECO:0000256" key="2">
    <source>
        <dbReference type="ARBA" id="ARBA00015915"/>
    </source>
</evidence>
<accession>A0A1T4VK03</accession>
<evidence type="ECO:0000256" key="6">
    <source>
        <dbReference type="RuleBase" id="RU003512"/>
    </source>
</evidence>
<dbReference type="InterPro" id="IPR006129">
    <property type="entry name" value="AdhesinB"/>
</dbReference>
<keyword evidence="3 6" id="KW-0813">Transport</keyword>
<evidence type="ECO:0000313" key="10">
    <source>
        <dbReference type="Proteomes" id="UP000242432"/>
    </source>
</evidence>
<feature type="signal peptide" evidence="8">
    <location>
        <begin position="1"/>
        <end position="27"/>
    </location>
</feature>
<dbReference type="SUPFAM" id="SSF53807">
    <property type="entry name" value="Helical backbone' metal receptor"/>
    <property type="match status" value="1"/>
</dbReference>
<dbReference type="InterPro" id="IPR006128">
    <property type="entry name" value="Lipoprotein_PsaA-like"/>
</dbReference>
<feature type="region of interest" description="Disordered" evidence="7">
    <location>
        <begin position="125"/>
        <end position="145"/>
    </location>
</feature>
<evidence type="ECO:0000256" key="7">
    <source>
        <dbReference type="SAM" id="MobiDB-lite"/>
    </source>
</evidence>
<dbReference type="PRINTS" id="PR00691">
    <property type="entry name" value="ADHESINB"/>
</dbReference>
<proteinExistence type="inferred from homology"/>
<protein>
    <recommendedName>
        <fullName evidence="2">High-affinity zinc uptake system protein ZnuA</fullName>
    </recommendedName>
</protein>
<reference evidence="10" key="1">
    <citation type="submission" date="2017-02" db="EMBL/GenBank/DDBJ databases">
        <authorList>
            <person name="Varghese N."/>
            <person name="Submissions S."/>
        </authorList>
    </citation>
    <scope>NUCLEOTIDE SEQUENCE [LARGE SCALE GENOMIC DNA]</scope>
    <source>
        <strain evidence="10">DSM 3072</strain>
    </source>
</reference>